<accession>A0A3S5YDF7</accession>
<dbReference type="Proteomes" id="UP001154400">
    <property type="component" value="Chromosome"/>
</dbReference>
<organism evidence="2">
    <name type="scientific">Rhodococcus hoagii (strain 103S)</name>
    <name type="common">Rhodococcus equi</name>
    <dbReference type="NCBI Taxonomy" id="685727"/>
    <lineage>
        <taxon>Bacteria</taxon>
        <taxon>Bacillati</taxon>
        <taxon>Actinomycetota</taxon>
        <taxon>Actinomycetes</taxon>
        <taxon>Mycobacteriales</taxon>
        <taxon>Nocardiaceae</taxon>
        <taxon>Prescottella</taxon>
    </lineage>
</organism>
<dbReference type="Gene3D" id="3.30.1330.40">
    <property type="entry name" value="RutC-like"/>
    <property type="match status" value="1"/>
</dbReference>
<evidence type="ECO:0000313" key="3">
    <source>
        <dbReference type="Proteomes" id="UP000006892"/>
    </source>
</evidence>
<name>A0A3S5YDF7_RHOH1</name>
<evidence type="ECO:0000256" key="1">
    <source>
        <dbReference type="ARBA" id="ARBA00010552"/>
    </source>
</evidence>
<dbReference type="PANTHER" id="PTHR11803">
    <property type="entry name" value="2-IMINOBUTANOATE/2-IMINOPROPANOATE DEAMINASE RIDA"/>
    <property type="match status" value="1"/>
</dbReference>
<dbReference type="EMBL" id="FN563149">
    <property type="protein sequence ID" value="CBH50532.1"/>
    <property type="molecule type" value="Genomic_DNA"/>
</dbReference>
<sequence>MSQETKVIEVREAPFTWAKTAEYSQVVRVGDFVYTAGIGGFDDAGSLVAGGFVEQARQTFRNIELALRSHGVGLEAIVKMSVHVPNIEDYDLFKQVRPEFLQAPWPASIAISSGLLVEGMLIEMDAVAVVDGKRVFVG</sequence>
<dbReference type="RefSeq" id="WP_013417583.1">
    <property type="nucleotide sequence ID" value="NC_014659.1"/>
</dbReference>
<dbReference type="Pfam" id="PF01042">
    <property type="entry name" value="Ribonuc_L-PSP"/>
    <property type="match status" value="1"/>
</dbReference>
<dbReference type="GO" id="GO:0019239">
    <property type="term" value="F:deaminase activity"/>
    <property type="evidence" value="ECO:0007669"/>
    <property type="project" value="TreeGrafter"/>
</dbReference>
<dbReference type="InterPro" id="IPR006175">
    <property type="entry name" value="YjgF/YER057c/UK114"/>
</dbReference>
<protein>
    <submittedName>
        <fullName evidence="2">Endoribonuclease</fullName>
    </submittedName>
</protein>
<evidence type="ECO:0000313" key="2">
    <source>
        <dbReference type="EMBL" id="CBH50532.1"/>
    </source>
</evidence>
<comment type="similarity">
    <text evidence="1">Belongs to the RutC family.</text>
</comment>
<gene>
    <name evidence="2" type="ordered locus">REQ_45760</name>
</gene>
<dbReference type="PANTHER" id="PTHR11803:SF58">
    <property type="entry name" value="PROTEIN HMF1-RELATED"/>
    <property type="match status" value="1"/>
</dbReference>
<dbReference type="SUPFAM" id="SSF55298">
    <property type="entry name" value="YjgF-like"/>
    <property type="match status" value="1"/>
</dbReference>
<dbReference type="GO" id="GO:0005829">
    <property type="term" value="C:cytosol"/>
    <property type="evidence" value="ECO:0007669"/>
    <property type="project" value="TreeGrafter"/>
</dbReference>
<dbReference type="CDD" id="cd00448">
    <property type="entry name" value="YjgF_YER057c_UK114_family"/>
    <property type="match status" value="1"/>
</dbReference>
<dbReference type="AlphaFoldDB" id="A0A3S5YDF7"/>
<proteinExistence type="inferred from homology"/>
<dbReference type="InterPro" id="IPR035959">
    <property type="entry name" value="RutC-like_sf"/>
</dbReference>
<dbReference type="KEGG" id="req:REQ_45760"/>
<reference evidence="2" key="1">
    <citation type="journal article" date="2010" name="PLoS Genet.">
        <title>The genome of a pathogenic rhodococcus: cooptive virulence underpinned by key gene acquisitions.</title>
        <authorList>
            <person name="Letek M."/>
            <person name="Gonzalez P."/>
            <person name="Macarthur I."/>
            <person name="Rodriguez H."/>
            <person name="Freeman T.C."/>
            <person name="Valero-Rello A."/>
            <person name="Blanco M."/>
            <person name="Buckley T."/>
            <person name="Cherevach I."/>
            <person name="Fahey R."/>
            <person name="Hapeshi A."/>
            <person name="Holdstock J."/>
            <person name="Leadon D."/>
            <person name="Navas J."/>
            <person name="Ocampo A."/>
            <person name="Quail M.A."/>
            <person name="Sanders M."/>
            <person name="Scortti M.M."/>
            <person name="Prescott J.F."/>
            <person name="Fogarty U."/>
            <person name="Meijer W.G."/>
            <person name="Parkhill J."/>
            <person name="Bentley S.D."/>
            <person name="Vazquez-Boland J.A."/>
        </authorList>
    </citation>
    <scope>NUCLEOTIDE SEQUENCE [LARGE SCALE GENOMIC DNA]</scope>
    <source>
        <strain evidence="2 3">103S</strain>
    </source>
</reference>